<dbReference type="PRINTS" id="PR00080">
    <property type="entry name" value="SDRFAMILY"/>
</dbReference>
<dbReference type="Pfam" id="PF00106">
    <property type="entry name" value="adh_short"/>
    <property type="match status" value="1"/>
</dbReference>
<reference evidence="3 4" key="1">
    <citation type="submission" date="2019-07" db="EMBL/GenBank/DDBJ databases">
        <authorList>
            <person name="Park M."/>
        </authorList>
    </citation>
    <scope>NUCLEOTIDE SEQUENCE [LARGE SCALE GENOMIC DNA]</scope>
    <source>
        <strain evidence="3 4">KCTC32445</strain>
    </source>
</reference>
<evidence type="ECO:0000256" key="1">
    <source>
        <dbReference type="ARBA" id="ARBA00006484"/>
    </source>
</evidence>
<sequence length="279" mass="28861">MHMKTPESLAGKAMVITGAGRGIGAVVAETAAGLGAFVVVNDLDADVANETVDRIKQLGGSAVAHCGDISDPDYCGRLIDACIAERSQIDALVNNAGLFRMGLAWDLKPVDLRAMLSVNVLGTANCAMHAIPRMRAAGKGSIINVTSGAASGIAEMSAYGATKGAVSSMTYGWALDLAGTGVRVNAVSPNATTRMVTAMQEFKGVEGKPRPFQDPRHTAETVCFLASDRSAHVNGQIFRIASGQLSLVAQPKPIQPGVSVADWSIDTVAEAVQELIAGL</sequence>
<gene>
    <name evidence="3" type="ORF">FOM92_14670</name>
</gene>
<dbReference type="Gene3D" id="3.40.50.720">
    <property type="entry name" value="NAD(P)-binding Rossmann-like Domain"/>
    <property type="match status" value="1"/>
</dbReference>
<name>A0A553WCB2_9SPHN</name>
<evidence type="ECO:0000313" key="4">
    <source>
        <dbReference type="Proteomes" id="UP000320160"/>
    </source>
</evidence>
<dbReference type="OrthoDB" id="9804774at2"/>
<comment type="caution">
    <text evidence="3">The sequence shown here is derived from an EMBL/GenBank/DDBJ whole genome shotgun (WGS) entry which is preliminary data.</text>
</comment>
<dbReference type="RefSeq" id="WP_143777554.1">
    <property type="nucleotide sequence ID" value="NZ_VKKU01000002.1"/>
</dbReference>
<dbReference type="AlphaFoldDB" id="A0A553WCB2"/>
<comment type="similarity">
    <text evidence="1 2">Belongs to the short-chain dehydrogenases/reductases (SDR) family.</text>
</comment>
<keyword evidence="4" id="KW-1185">Reference proteome</keyword>
<dbReference type="Proteomes" id="UP000320160">
    <property type="component" value="Unassembled WGS sequence"/>
</dbReference>
<dbReference type="PRINTS" id="PR00081">
    <property type="entry name" value="GDHRDH"/>
</dbReference>
<dbReference type="GO" id="GO:0016616">
    <property type="term" value="F:oxidoreductase activity, acting on the CH-OH group of donors, NAD or NADP as acceptor"/>
    <property type="evidence" value="ECO:0007669"/>
    <property type="project" value="TreeGrafter"/>
</dbReference>
<accession>A0A553WCB2</accession>
<proteinExistence type="inferred from homology"/>
<dbReference type="InterPro" id="IPR002347">
    <property type="entry name" value="SDR_fam"/>
</dbReference>
<evidence type="ECO:0000256" key="2">
    <source>
        <dbReference type="RuleBase" id="RU000363"/>
    </source>
</evidence>
<protein>
    <submittedName>
        <fullName evidence="3">SDR family oxidoreductase</fullName>
    </submittedName>
</protein>
<dbReference type="FunFam" id="3.40.50.720:FF:000084">
    <property type="entry name" value="Short-chain dehydrogenase reductase"/>
    <property type="match status" value="1"/>
</dbReference>
<dbReference type="CDD" id="cd05233">
    <property type="entry name" value="SDR_c"/>
    <property type="match status" value="1"/>
</dbReference>
<dbReference type="SUPFAM" id="SSF51735">
    <property type="entry name" value="NAD(P)-binding Rossmann-fold domains"/>
    <property type="match status" value="1"/>
</dbReference>
<dbReference type="PANTHER" id="PTHR42760">
    <property type="entry name" value="SHORT-CHAIN DEHYDROGENASES/REDUCTASES FAMILY MEMBER"/>
    <property type="match status" value="1"/>
</dbReference>
<organism evidence="3 4">
    <name type="scientific">Sphingorhabdus contaminans</name>
    <dbReference type="NCBI Taxonomy" id="1343899"/>
    <lineage>
        <taxon>Bacteria</taxon>
        <taxon>Pseudomonadati</taxon>
        <taxon>Pseudomonadota</taxon>
        <taxon>Alphaproteobacteria</taxon>
        <taxon>Sphingomonadales</taxon>
        <taxon>Sphingomonadaceae</taxon>
        <taxon>Sphingorhabdus</taxon>
    </lineage>
</organism>
<evidence type="ECO:0000313" key="3">
    <source>
        <dbReference type="EMBL" id="TSB02336.1"/>
    </source>
</evidence>
<dbReference type="EMBL" id="VKKU01000002">
    <property type="protein sequence ID" value="TSB02336.1"/>
    <property type="molecule type" value="Genomic_DNA"/>
</dbReference>
<dbReference type="InterPro" id="IPR036291">
    <property type="entry name" value="NAD(P)-bd_dom_sf"/>
</dbReference>